<evidence type="ECO:0000313" key="5">
    <source>
        <dbReference type="Proteomes" id="UP000274922"/>
    </source>
</evidence>
<keyword evidence="5" id="KW-1185">Reference proteome</keyword>
<dbReference type="Proteomes" id="UP000274922">
    <property type="component" value="Unassembled WGS sequence"/>
</dbReference>
<sequence length="143" mass="16763">MFRCFRAPSWACRAVGASAGMHASGDLTARGAAGTGAVPVVLVRHLQAHRMMMPQDRSAGRTIVVNHRSVSRAWWELRTVLDESNVRDQFMRQQRFESRGDRRRRERREWEWRLVRRHIAEQIRAAEAYNERYQVALQNYVDI</sequence>
<dbReference type="Pfam" id="PF01165">
    <property type="entry name" value="Ribosomal_S21"/>
    <property type="match status" value="1"/>
</dbReference>
<gene>
    <name evidence="4" type="ORF">CXG81DRAFT_25326</name>
</gene>
<name>A0A4P9X9Q3_9FUNG</name>
<reference evidence="5" key="1">
    <citation type="journal article" date="2018" name="Nat. Microbiol.">
        <title>Leveraging single-cell genomics to expand the fungal tree of life.</title>
        <authorList>
            <person name="Ahrendt S.R."/>
            <person name="Quandt C.A."/>
            <person name="Ciobanu D."/>
            <person name="Clum A."/>
            <person name="Salamov A."/>
            <person name="Andreopoulos B."/>
            <person name="Cheng J.F."/>
            <person name="Woyke T."/>
            <person name="Pelin A."/>
            <person name="Henrissat B."/>
            <person name="Reynolds N.K."/>
            <person name="Benny G.L."/>
            <person name="Smith M.E."/>
            <person name="James T.Y."/>
            <person name="Grigoriev I.V."/>
        </authorList>
    </citation>
    <scope>NUCLEOTIDE SEQUENCE [LARGE SCALE GENOMIC DNA]</scope>
    <source>
        <strain evidence="5">ATCC 52028</strain>
    </source>
</reference>
<comment type="similarity">
    <text evidence="1">Belongs to the bacterial ribosomal protein bS21 family.</text>
</comment>
<protein>
    <submittedName>
        <fullName evidence="4">Uncharacterized protein</fullName>
    </submittedName>
</protein>
<dbReference type="GO" id="GO:1990904">
    <property type="term" value="C:ribonucleoprotein complex"/>
    <property type="evidence" value="ECO:0007669"/>
    <property type="project" value="UniProtKB-KW"/>
</dbReference>
<dbReference type="GO" id="GO:0005840">
    <property type="term" value="C:ribosome"/>
    <property type="evidence" value="ECO:0007669"/>
    <property type="project" value="UniProtKB-KW"/>
</dbReference>
<dbReference type="EMBL" id="ML014154">
    <property type="protein sequence ID" value="RKP02035.1"/>
    <property type="molecule type" value="Genomic_DNA"/>
</dbReference>
<dbReference type="AlphaFoldDB" id="A0A4P9X9Q3"/>
<accession>A0A4P9X9Q3</accession>
<evidence type="ECO:0000256" key="2">
    <source>
        <dbReference type="ARBA" id="ARBA00022980"/>
    </source>
</evidence>
<organism evidence="4 5">
    <name type="scientific">Caulochytrium protostelioides</name>
    <dbReference type="NCBI Taxonomy" id="1555241"/>
    <lineage>
        <taxon>Eukaryota</taxon>
        <taxon>Fungi</taxon>
        <taxon>Fungi incertae sedis</taxon>
        <taxon>Chytridiomycota</taxon>
        <taxon>Chytridiomycota incertae sedis</taxon>
        <taxon>Chytridiomycetes</taxon>
        <taxon>Caulochytriales</taxon>
        <taxon>Caulochytriaceae</taxon>
        <taxon>Caulochytrium</taxon>
    </lineage>
</organism>
<evidence type="ECO:0000256" key="3">
    <source>
        <dbReference type="ARBA" id="ARBA00023274"/>
    </source>
</evidence>
<evidence type="ECO:0000256" key="1">
    <source>
        <dbReference type="ARBA" id="ARBA00006640"/>
    </source>
</evidence>
<keyword evidence="3" id="KW-0687">Ribonucleoprotein</keyword>
<keyword evidence="2" id="KW-0689">Ribosomal protein</keyword>
<dbReference type="InterPro" id="IPR001911">
    <property type="entry name" value="Ribosomal_bS21"/>
</dbReference>
<dbReference type="GO" id="GO:0006412">
    <property type="term" value="P:translation"/>
    <property type="evidence" value="ECO:0007669"/>
    <property type="project" value="InterPro"/>
</dbReference>
<dbReference type="STRING" id="1555241.A0A4P9X9Q3"/>
<proteinExistence type="inferred from homology"/>
<dbReference type="GO" id="GO:0003735">
    <property type="term" value="F:structural constituent of ribosome"/>
    <property type="evidence" value="ECO:0007669"/>
    <property type="project" value="InterPro"/>
</dbReference>
<evidence type="ECO:0000313" key="4">
    <source>
        <dbReference type="EMBL" id="RKP02035.1"/>
    </source>
</evidence>